<comment type="similarity">
    <text evidence="1">Belongs to the pseudomonas-type ThrB family.</text>
</comment>
<sequence length="351" mass="39441">MSDFYALSDAEQAEALGALAREALTQWDGNFADIALVKYRENAVFSALRNDGTKVALRIHRYGYHSDAALWSELHWMQELGRSGIDVPPIIPATNGEIMVHARIDAVPETRQVDMLAWLPGTPIGSAEGGLALDSAAKVQLFHDAGKLAARLHNRTAQIAFPEGFTRHSWCDVGLVSDAPLWGQFWEFGQLDEAERELLLRARAAAREDLAGIDRSHEHFGLIHADFVPENLLHDEGRLLLIDFDDCGYGWHMFELATALYFNLDEPEYPQLRDALFQGYRSERALSAGDEALLPLFMFLRGTTYLGWLQTRPETQTAKELGPMLIERTCALAQSYLDDRESIKNNRGREQ</sequence>
<dbReference type="OrthoDB" id="241498at2"/>
<evidence type="ECO:0000313" key="4">
    <source>
        <dbReference type="Proteomes" id="UP000016568"/>
    </source>
</evidence>
<organism evidence="3 4">
    <name type="scientific">Caenibius tardaugens NBRC 16725</name>
    <dbReference type="NCBI Taxonomy" id="1219035"/>
    <lineage>
        <taxon>Bacteria</taxon>
        <taxon>Pseudomonadati</taxon>
        <taxon>Pseudomonadota</taxon>
        <taxon>Alphaproteobacteria</taxon>
        <taxon>Sphingomonadales</taxon>
        <taxon>Erythrobacteraceae</taxon>
        <taxon>Caenibius</taxon>
    </lineage>
</organism>
<dbReference type="InterPro" id="IPR011009">
    <property type="entry name" value="Kinase-like_dom_sf"/>
</dbReference>
<dbReference type="Gene3D" id="3.90.1200.10">
    <property type="match status" value="1"/>
</dbReference>
<dbReference type="GO" id="GO:0004413">
    <property type="term" value="F:homoserine kinase activity"/>
    <property type="evidence" value="ECO:0007669"/>
    <property type="project" value="TreeGrafter"/>
</dbReference>
<dbReference type="InterPro" id="IPR050249">
    <property type="entry name" value="Pseudomonas-type_ThrB"/>
</dbReference>
<dbReference type="PANTHER" id="PTHR21064:SF6">
    <property type="entry name" value="AMINOGLYCOSIDE PHOSPHOTRANSFERASE DOMAIN-CONTAINING PROTEIN"/>
    <property type="match status" value="1"/>
</dbReference>
<proteinExistence type="inferred from homology"/>
<keyword evidence="4" id="KW-1185">Reference proteome</keyword>
<comment type="caution">
    <text evidence="3">The sequence shown here is derived from an EMBL/GenBank/DDBJ whole genome shotgun (WGS) entry which is preliminary data.</text>
</comment>
<evidence type="ECO:0000313" key="3">
    <source>
        <dbReference type="EMBL" id="GAD47541.1"/>
    </source>
</evidence>
<gene>
    <name evidence="3" type="ORF">NT2_01_03100</name>
</gene>
<dbReference type="InterPro" id="IPR002575">
    <property type="entry name" value="Aminoglycoside_PTrfase"/>
</dbReference>
<dbReference type="eggNOG" id="COG2334">
    <property type="taxonomic scope" value="Bacteria"/>
</dbReference>
<evidence type="ECO:0000259" key="2">
    <source>
        <dbReference type="Pfam" id="PF01636"/>
    </source>
</evidence>
<dbReference type="RefSeq" id="WP_021688448.1">
    <property type="nucleotide sequence ID" value="NZ_BASZ01000001.1"/>
</dbReference>
<dbReference type="Gene3D" id="3.30.200.20">
    <property type="entry name" value="Phosphorylase Kinase, domain 1"/>
    <property type="match status" value="1"/>
</dbReference>
<dbReference type="Pfam" id="PF01636">
    <property type="entry name" value="APH"/>
    <property type="match status" value="1"/>
</dbReference>
<dbReference type="PANTHER" id="PTHR21064">
    <property type="entry name" value="AMINOGLYCOSIDE PHOSPHOTRANSFERASE DOMAIN-CONTAINING PROTEIN-RELATED"/>
    <property type="match status" value="1"/>
</dbReference>
<dbReference type="KEGG" id="ntd:EGO55_15605"/>
<name>U2Y3H6_9SPHN</name>
<reference evidence="3 4" key="1">
    <citation type="submission" date="2013-09" db="EMBL/GenBank/DDBJ databases">
        <title>Whole genome shotgun sequence of Novosphingobium tardaugens NBRC 16725.</title>
        <authorList>
            <person name="Isaki S."/>
            <person name="Hosoyama A."/>
            <person name="Tsuchikane K."/>
            <person name="Katsumata H."/>
            <person name="Ando Y."/>
            <person name="Yamazaki S."/>
            <person name="Fujita N."/>
        </authorList>
    </citation>
    <scope>NUCLEOTIDE SEQUENCE [LARGE SCALE GENOMIC DNA]</scope>
    <source>
        <strain evidence="3 4">NBRC 16725</strain>
    </source>
</reference>
<dbReference type="Proteomes" id="UP000016568">
    <property type="component" value="Unassembled WGS sequence"/>
</dbReference>
<accession>U2Y3H6</accession>
<dbReference type="AlphaFoldDB" id="U2Y3H6"/>
<evidence type="ECO:0000256" key="1">
    <source>
        <dbReference type="ARBA" id="ARBA00038240"/>
    </source>
</evidence>
<dbReference type="GO" id="GO:0009088">
    <property type="term" value="P:threonine biosynthetic process"/>
    <property type="evidence" value="ECO:0007669"/>
    <property type="project" value="TreeGrafter"/>
</dbReference>
<feature type="domain" description="Aminoglycoside phosphotransferase" evidence="2">
    <location>
        <begin position="42"/>
        <end position="284"/>
    </location>
</feature>
<dbReference type="SUPFAM" id="SSF56112">
    <property type="entry name" value="Protein kinase-like (PK-like)"/>
    <property type="match status" value="1"/>
</dbReference>
<protein>
    <recommendedName>
        <fullName evidence="2">Aminoglycoside phosphotransferase domain-containing protein</fullName>
    </recommendedName>
</protein>
<dbReference type="EMBL" id="BASZ01000001">
    <property type="protein sequence ID" value="GAD47541.1"/>
    <property type="molecule type" value="Genomic_DNA"/>
</dbReference>